<dbReference type="Proteomes" id="UP000184096">
    <property type="component" value="Chromosome I"/>
</dbReference>
<dbReference type="OrthoDB" id="149172at2"/>
<gene>
    <name evidence="3" type="ORF">SAMN05444170_3174</name>
</gene>
<dbReference type="Pfam" id="PF04909">
    <property type="entry name" value="Amidohydro_2"/>
    <property type="match status" value="1"/>
</dbReference>
<dbReference type="Gene3D" id="3.20.20.140">
    <property type="entry name" value="Metal-dependent hydrolases"/>
    <property type="match status" value="1"/>
</dbReference>
<accession>A0A1M7U081</accession>
<dbReference type="EMBL" id="LT670849">
    <property type="protein sequence ID" value="SHN76379.1"/>
    <property type="molecule type" value="Genomic_DNA"/>
</dbReference>
<evidence type="ECO:0000256" key="1">
    <source>
        <dbReference type="ARBA" id="ARBA00023239"/>
    </source>
</evidence>
<dbReference type="RefSeq" id="WP_072818961.1">
    <property type="nucleotide sequence ID" value="NZ_LT670849.1"/>
</dbReference>
<name>A0A1M7U081_9BRAD</name>
<dbReference type="PANTHER" id="PTHR21240">
    <property type="entry name" value="2-AMINO-3-CARBOXYLMUCONATE-6-SEMIALDEHYDE DECARBOXYLASE"/>
    <property type="match status" value="1"/>
</dbReference>
<dbReference type="GO" id="GO:0016787">
    <property type="term" value="F:hydrolase activity"/>
    <property type="evidence" value="ECO:0007669"/>
    <property type="project" value="InterPro"/>
</dbReference>
<dbReference type="GO" id="GO:0019748">
    <property type="term" value="P:secondary metabolic process"/>
    <property type="evidence" value="ECO:0007669"/>
    <property type="project" value="TreeGrafter"/>
</dbReference>
<keyword evidence="1" id="KW-0456">Lyase</keyword>
<proteinExistence type="predicted"/>
<dbReference type="InterPro" id="IPR032466">
    <property type="entry name" value="Metal_Hydrolase"/>
</dbReference>
<organism evidence="3 4">
    <name type="scientific">Bradyrhizobium erythrophlei</name>
    <dbReference type="NCBI Taxonomy" id="1437360"/>
    <lineage>
        <taxon>Bacteria</taxon>
        <taxon>Pseudomonadati</taxon>
        <taxon>Pseudomonadota</taxon>
        <taxon>Alphaproteobacteria</taxon>
        <taxon>Hyphomicrobiales</taxon>
        <taxon>Nitrobacteraceae</taxon>
        <taxon>Bradyrhizobium</taxon>
    </lineage>
</organism>
<evidence type="ECO:0000313" key="3">
    <source>
        <dbReference type="EMBL" id="SHN76379.1"/>
    </source>
</evidence>
<reference evidence="4" key="1">
    <citation type="submission" date="2016-11" db="EMBL/GenBank/DDBJ databases">
        <authorList>
            <person name="Varghese N."/>
            <person name="Submissions S."/>
        </authorList>
    </citation>
    <scope>NUCLEOTIDE SEQUENCE [LARGE SCALE GENOMIC DNA]</scope>
    <source>
        <strain evidence="4">GAS401</strain>
    </source>
</reference>
<feature type="domain" description="Amidohydrolase-related" evidence="2">
    <location>
        <begin position="5"/>
        <end position="327"/>
    </location>
</feature>
<dbReference type="InterPro" id="IPR032465">
    <property type="entry name" value="ACMSD"/>
</dbReference>
<evidence type="ECO:0000259" key="2">
    <source>
        <dbReference type="Pfam" id="PF04909"/>
    </source>
</evidence>
<dbReference type="GO" id="GO:0005737">
    <property type="term" value="C:cytoplasm"/>
    <property type="evidence" value="ECO:0007669"/>
    <property type="project" value="TreeGrafter"/>
</dbReference>
<dbReference type="SUPFAM" id="SSF51556">
    <property type="entry name" value="Metallo-dependent hydrolases"/>
    <property type="match status" value="1"/>
</dbReference>
<dbReference type="GO" id="GO:0016831">
    <property type="term" value="F:carboxy-lyase activity"/>
    <property type="evidence" value="ECO:0007669"/>
    <property type="project" value="InterPro"/>
</dbReference>
<keyword evidence="4" id="KW-1185">Reference proteome</keyword>
<dbReference type="InterPro" id="IPR006680">
    <property type="entry name" value="Amidohydro-rel"/>
</dbReference>
<protein>
    <submittedName>
        <fullName evidence="3">Aminocarboxymuconate-semialdehyde decarboxylase</fullName>
    </submittedName>
</protein>
<dbReference type="PANTHER" id="PTHR21240:SF28">
    <property type="entry name" value="ISO-OROTATE DECARBOXYLASE (EUROFUNG)"/>
    <property type="match status" value="1"/>
</dbReference>
<sequence length="338" mass="37684">MPGRIDAWTHIFPKAYFEKLQTVASATGPLKRWLKLTSLYDLDHRFRLMDGFEGYRQLLTPSMPAIEDLADGQAAVDLMRLMNDGLAELVARHPDRFPAFAAALALHDVDAALAEIDRADRNGAVGFQLCTHMRGTPLDDPRFEPVFAEIARRGLVIWLHPIRGPTPDYPTETKSRYEIWWAFGWPYDSSAAMARLVFSGLFDRHPDLKIITHHMGAMIPYFEGRIVQGWDLEMGARTPPADAALLPGPLKRKAQDYFKMFFADTALSGAVGATRCGLEYFGADKVVFASDFPFDAEGGSYLVRETIRALDALELPDAVRRRIDAGNISALIAATKAR</sequence>
<dbReference type="AlphaFoldDB" id="A0A1M7U081"/>
<evidence type="ECO:0000313" key="4">
    <source>
        <dbReference type="Proteomes" id="UP000184096"/>
    </source>
</evidence>